<dbReference type="Proteomes" id="UP000215005">
    <property type="component" value="Chromosome"/>
</dbReference>
<evidence type="ECO:0000256" key="8">
    <source>
        <dbReference type="SAM" id="MobiDB-lite"/>
    </source>
</evidence>
<dbReference type="RefSeq" id="WP_017618375.1">
    <property type="nucleotide sequence ID" value="NZ_ANBG01000165.1"/>
</dbReference>
<evidence type="ECO:0000259" key="10">
    <source>
        <dbReference type="PROSITE" id="PS50011"/>
    </source>
</evidence>
<dbReference type="PANTHER" id="PTHR43289:SF6">
    <property type="entry name" value="SERINE_THREONINE-PROTEIN KINASE NEKL-3"/>
    <property type="match status" value="1"/>
</dbReference>
<dbReference type="EC" id="2.7.11.1" evidence="1"/>
<protein>
    <recommendedName>
        <fullName evidence="1">non-specific serine/threonine protein kinase</fullName>
        <ecNumber evidence="1">2.7.11.1</ecNumber>
    </recommendedName>
</protein>
<keyword evidence="9" id="KW-0812">Transmembrane</keyword>
<dbReference type="PROSITE" id="PS00108">
    <property type="entry name" value="PROTEIN_KINASE_ST"/>
    <property type="match status" value="1"/>
</dbReference>
<dbReference type="InterPro" id="IPR011009">
    <property type="entry name" value="Kinase-like_dom_sf"/>
</dbReference>
<evidence type="ECO:0000313" key="11">
    <source>
        <dbReference type="EMBL" id="ASU85899.1"/>
    </source>
</evidence>
<keyword evidence="9" id="KW-1133">Transmembrane helix</keyword>
<evidence type="ECO:0000256" key="5">
    <source>
        <dbReference type="ARBA" id="ARBA00022777"/>
    </source>
</evidence>
<dbReference type="KEGG" id="ngv:CDO52_26635"/>
<dbReference type="GO" id="GO:0005524">
    <property type="term" value="F:ATP binding"/>
    <property type="evidence" value="ECO:0007669"/>
    <property type="project" value="UniProtKB-UniRule"/>
</dbReference>
<keyword evidence="5 11" id="KW-0418">Kinase</keyword>
<organism evidence="11 12">
    <name type="scientific">Nocardiopsis gilva YIM 90087</name>
    <dbReference type="NCBI Taxonomy" id="1235441"/>
    <lineage>
        <taxon>Bacteria</taxon>
        <taxon>Bacillati</taxon>
        <taxon>Actinomycetota</taxon>
        <taxon>Actinomycetes</taxon>
        <taxon>Streptosporangiales</taxon>
        <taxon>Nocardiopsidaceae</taxon>
        <taxon>Nocardiopsis</taxon>
    </lineage>
</organism>
<reference evidence="11 12" key="1">
    <citation type="submission" date="2017-08" db="EMBL/GenBank/DDBJ databases">
        <title>The complete genome sequence of Nocardiopsis gilva YIM 90087.</title>
        <authorList>
            <person name="Yin M."/>
            <person name="Tang S."/>
        </authorList>
    </citation>
    <scope>NUCLEOTIDE SEQUENCE [LARGE SCALE GENOMIC DNA]</scope>
    <source>
        <strain evidence="11 12">YIM 90087</strain>
    </source>
</reference>
<dbReference type="Gene3D" id="1.10.510.10">
    <property type="entry name" value="Transferase(Phosphotransferase) domain 1"/>
    <property type="match status" value="1"/>
</dbReference>
<accession>A0A223SD01</accession>
<keyword evidence="4 7" id="KW-0547">Nucleotide-binding</keyword>
<sequence>MSTEHSEPGRLLAGRYRLTETIGEGGMGRVWQGTDELLDRPVAIKELSIPPHLPEQEVDILRTRMLREARSAARLAHPSIITVFDVVEEDERPWIVMELVRGNSLSGLLKKEGTLPPERVARIGLQMLAALAVAHERGIVHRDIKPGNVLIARGDRAVLTDFGIARLEGTTALTSTGLLIGSPAYLAPEQAHGKPASPATDMWSLGVTLYQALEGQSPFQRPTSMATLTAIVTEEVAKAEHAGPLAPLLDGLLNKDPDQRMEVGEAADLLQELVSENDKKARWRSSGAAASSSSANASAPSRAPAAADARADSGKAPEKQPVDIPPGPGPTGGPRSRSSRKLLAMVAGTLVLVLGIGVGAFLGLRELSEADPTTAANSGEPSASGPTAEADVDGKGEDQAKDEDAEKDDDKSEDDENPDLPEMERYTDDTGYSVDVPTDWSMERESGSRVKFRFPDRGYMQVDHVGSADDAMDYMRRQKGAYSGSFDGFHDSSSVAPLDADWTSDYEGAAQWEFTFGSGYTRNCVSRGFFTDDEGYTLLLVSKPEDFDKNMAILDAMSKSFEPAS</sequence>
<evidence type="ECO:0000256" key="1">
    <source>
        <dbReference type="ARBA" id="ARBA00012513"/>
    </source>
</evidence>
<name>A0A223SD01_9ACTN</name>
<evidence type="ECO:0000256" key="6">
    <source>
        <dbReference type="ARBA" id="ARBA00022840"/>
    </source>
</evidence>
<feature type="domain" description="Protein kinase" evidence="10">
    <location>
        <begin position="16"/>
        <end position="274"/>
    </location>
</feature>
<dbReference type="PROSITE" id="PS00107">
    <property type="entry name" value="PROTEIN_KINASE_ATP"/>
    <property type="match status" value="1"/>
</dbReference>
<dbReference type="Gene3D" id="3.30.200.20">
    <property type="entry name" value="Phosphorylase Kinase, domain 1"/>
    <property type="match status" value="1"/>
</dbReference>
<dbReference type="SMART" id="SM00220">
    <property type="entry name" value="S_TKc"/>
    <property type="match status" value="1"/>
</dbReference>
<feature type="binding site" evidence="7">
    <location>
        <position position="45"/>
    </location>
    <ligand>
        <name>ATP</name>
        <dbReference type="ChEBI" id="CHEBI:30616"/>
    </ligand>
</feature>
<keyword evidence="9" id="KW-0472">Membrane</keyword>
<dbReference type="PANTHER" id="PTHR43289">
    <property type="entry name" value="MITOGEN-ACTIVATED PROTEIN KINASE KINASE KINASE 20-RELATED"/>
    <property type="match status" value="1"/>
</dbReference>
<feature type="region of interest" description="Disordered" evidence="8">
    <location>
        <begin position="372"/>
        <end position="438"/>
    </location>
</feature>
<feature type="compositionally biased region" description="Low complexity" evidence="8">
    <location>
        <begin position="284"/>
        <end position="308"/>
    </location>
</feature>
<feature type="compositionally biased region" description="Basic and acidic residues" evidence="8">
    <location>
        <begin position="392"/>
        <end position="410"/>
    </location>
</feature>
<dbReference type="Pfam" id="PF00069">
    <property type="entry name" value="Pkinase"/>
    <property type="match status" value="1"/>
</dbReference>
<feature type="compositionally biased region" description="Polar residues" evidence="8">
    <location>
        <begin position="374"/>
        <end position="385"/>
    </location>
</feature>
<feature type="transmembrane region" description="Helical" evidence="9">
    <location>
        <begin position="342"/>
        <end position="364"/>
    </location>
</feature>
<evidence type="ECO:0000256" key="9">
    <source>
        <dbReference type="SAM" id="Phobius"/>
    </source>
</evidence>
<dbReference type="CDD" id="cd14014">
    <property type="entry name" value="STKc_PknB_like"/>
    <property type="match status" value="1"/>
</dbReference>
<keyword evidence="6 7" id="KW-0067">ATP-binding</keyword>
<keyword evidence="12" id="KW-1185">Reference proteome</keyword>
<evidence type="ECO:0000256" key="2">
    <source>
        <dbReference type="ARBA" id="ARBA00022527"/>
    </source>
</evidence>
<feature type="region of interest" description="Disordered" evidence="8">
    <location>
        <begin position="281"/>
        <end position="338"/>
    </location>
</feature>
<dbReference type="GO" id="GO:0004674">
    <property type="term" value="F:protein serine/threonine kinase activity"/>
    <property type="evidence" value="ECO:0007669"/>
    <property type="project" value="UniProtKB-KW"/>
</dbReference>
<keyword evidence="3" id="KW-0808">Transferase</keyword>
<dbReference type="SUPFAM" id="SSF56112">
    <property type="entry name" value="Protein kinase-like (PK-like)"/>
    <property type="match status" value="1"/>
</dbReference>
<evidence type="ECO:0000256" key="4">
    <source>
        <dbReference type="ARBA" id="ARBA00022741"/>
    </source>
</evidence>
<gene>
    <name evidence="11" type="ORF">CDO52_26635</name>
</gene>
<dbReference type="EMBL" id="CP022753">
    <property type="protein sequence ID" value="ASU85899.1"/>
    <property type="molecule type" value="Genomic_DNA"/>
</dbReference>
<dbReference type="OrthoDB" id="3679634at2"/>
<dbReference type="InterPro" id="IPR000719">
    <property type="entry name" value="Prot_kinase_dom"/>
</dbReference>
<evidence type="ECO:0000256" key="3">
    <source>
        <dbReference type="ARBA" id="ARBA00022679"/>
    </source>
</evidence>
<dbReference type="PROSITE" id="PS50011">
    <property type="entry name" value="PROTEIN_KINASE_DOM"/>
    <property type="match status" value="1"/>
</dbReference>
<evidence type="ECO:0000256" key="7">
    <source>
        <dbReference type="PROSITE-ProRule" id="PRU10141"/>
    </source>
</evidence>
<keyword evidence="2 11" id="KW-0723">Serine/threonine-protein kinase</keyword>
<proteinExistence type="predicted"/>
<dbReference type="InterPro" id="IPR017441">
    <property type="entry name" value="Protein_kinase_ATP_BS"/>
</dbReference>
<evidence type="ECO:0000313" key="12">
    <source>
        <dbReference type="Proteomes" id="UP000215005"/>
    </source>
</evidence>
<feature type="compositionally biased region" description="Acidic residues" evidence="8">
    <location>
        <begin position="411"/>
        <end position="421"/>
    </location>
</feature>
<feature type="compositionally biased region" description="Basic and acidic residues" evidence="8">
    <location>
        <begin position="309"/>
        <end position="321"/>
    </location>
</feature>
<dbReference type="AlphaFoldDB" id="A0A223SD01"/>
<dbReference type="InterPro" id="IPR008271">
    <property type="entry name" value="Ser/Thr_kinase_AS"/>
</dbReference>